<evidence type="ECO:0000256" key="10">
    <source>
        <dbReference type="ARBA" id="ARBA00022833"/>
    </source>
</evidence>
<evidence type="ECO:0000256" key="14">
    <source>
        <dbReference type="ARBA" id="ARBA00049360"/>
    </source>
</evidence>
<feature type="coiled-coil region" evidence="15">
    <location>
        <begin position="595"/>
        <end position="643"/>
    </location>
</feature>
<keyword evidence="10" id="KW-0862">Zinc</keyword>
<dbReference type="GO" id="GO:0030870">
    <property type="term" value="C:Mre11 complex"/>
    <property type="evidence" value="ECO:0007669"/>
    <property type="project" value="InterPro"/>
</dbReference>
<dbReference type="GO" id="GO:0043047">
    <property type="term" value="F:single-stranded telomeric DNA binding"/>
    <property type="evidence" value="ECO:0007669"/>
    <property type="project" value="TreeGrafter"/>
</dbReference>
<feature type="coiled-coil region" evidence="15">
    <location>
        <begin position="401"/>
        <end position="453"/>
    </location>
</feature>
<evidence type="ECO:0000259" key="16">
    <source>
        <dbReference type="Pfam" id="PF13476"/>
    </source>
</evidence>
<dbReference type="InterPro" id="IPR004584">
    <property type="entry name" value="Rad50_eukaryotes"/>
</dbReference>
<dbReference type="InterPro" id="IPR027417">
    <property type="entry name" value="P-loop_NTPase"/>
</dbReference>
<keyword evidence="6" id="KW-0158">Chromosome</keyword>
<comment type="caution">
    <text evidence="17">The sequence shown here is derived from an EMBL/GenBank/DDBJ whole genome shotgun (WGS) entry which is preliminary data.</text>
</comment>
<feature type="coiled-coil region" evidence="15">
    <location>
        <begin position="713"/>
        <end position="1052"/>
    </location>
</feature>
<dbReference type="SUPFAM" id="SSF52540">
    <property type="entry name" value="P-loop containing nucleoside triphosphate hydrolases"/>
    <property type="match status" value="1"/>
</dbReference>
<comment type="cofactor">
    <cofactor evidence="1">
        <name>Zn(2+)</name>
        <dbReference type="ChEBI" id="CHEBI:29105"/>
    </cofactor>
</comment>
<dbReference type="Gene3D" id="1.10.287.1490">
    <property type="match status" value="1"/>
</dbReference>
<dbReference type="NCBIfam" id="TIGR00606">
    <property type="entry name" value="rad50"/>
    <property type="match status" value="1"/>
</dbReference>
<dbReference type="OrthoDB" id="18797at2759"/>
<keyword evidence="18" id="KW-1185">Reference proteome</keyword>
<evidence type="ECO:0000256" key="7">
    <source>
        <dbReference type="ARBA" id="ARBA00022723"/>
    </source>
</evidence>
<evidence type="ECO:0000256" key="4">
    <source>
        <dbReference type="ARBA" id="ARBA00009439"/>
    </source>
</evidence>
<evidence type="ECO:0000256" key="13">
    <source>
        <dbReference type="ARBA" id="ARBA00023242"/>
    </source>
</evidence>
<evidence type="ECO:0000256" key="6">
    <source>
        <dbReference type="ARBA" id="ARBA00022454"/>
    </source>
</evidence>
<dbReference type="PANTHER" id="PTHR18867">
    <property type="entry name" value="RAD50"/>
    <property type="match status" value="1"/>
</dbReference>
<keyword evidence="13" id="KW-0539">Nucleus</keyword>
<name>A0A8H5GR85_9AGAR</name>
<dbReference type="GO" id="GO:0007004">
    <property type="term" value="P:telomere maintenance via telomerase"/>
    <property type="evidence" value="ECO:0007669"/>
    <property type="project" value="TreeGrafter"/>
</dbReference>
<dbReference type="GO" id="GO:0051880">
    <property type="term" value="F:G-quadruplex DNA binding"/>
    <property type="evidence" value="ECO:0007669"/>
    <property type="project" value="TreeGrafter"/>
</dbReference>
<feature type="coiled-coil region" evidence="15">
    <location>
        <begin position="326"/>
        <end position="360"/>
    </location>
</feature>
<dbReference type="EMBL" id="JAACJM010000013">
    <property type="protein sequence ID" value="KAF5369315.1"/>
    <property type="molecule type" value="Genomic_DNA"/>
</dbReference>
<dbReference type="GO" id="GO:0046872">
    <property type="term" value="F:metal ion binding"/>
    <property type="evidence" value="ECO:0007669"/>
    <property type="project" value="UniProtKB-KW"/>
</dbReference>
<keyword evidence="8" id="KW-0227">DNA damage</keyword>
<dbReference type="GO" id="GO:0070192">
    <property type="term" value="P:chromosome organization involved in meiotic cell cycle"/>
    <property type="evidence" value="ECO:0007669"/>
    <property type="project" value="TreeGrafter"/>
</dbReference>
<evidence type="ECO:0000256" key="2">
    <source>
        <dbReference type="ARBA" id="ARBA00004123"/>
    </source>
</evidence>
<evidence type="ECO:0000256" key="11">
    <source>
        <dbReference type="ARBA" id="ARBA00023054"/>
    </source>
</evidence>
<dbReference type="GO" id="GO:0003691">
    <property type="term" value="F:double-stranded telomeric DNA binding"/>
    <property type="evidence" value="ECO:0007669"/>
    <property type="project" value="TreeGrafter"/>
</dbReference>
<proteinExistence type="inferred from homology"/>
<dbReference type="Proteomes" id="UP000559256">
    <property type="component" value="Unassembled WGS sequence"/>
</dbReference>
<feature type="domain" description="Rad50/SbcC-type AAA" evidence="16">
    <location>
        <begin position="7"/>
        <end position="238"/>
    </location>
</feature>
<sequence>MAASLNKLAIRGIRSFDDKQISVIEFFTPVTVIVGHNGSGKTTIIECLKYATTGDQPPNTRGGAFVHDPKMANEKEVKAQVKLRFNAANGTRMLAVRNLSVTVKKTSGLTMKTLESILAVADGNTDKGSKRGVISTKCAEMDTEIPQLLGVSKSVLENVIFCHQEDSYWPLAEPAALKKKFDDIFEATRYTKALDNIKALRKDRVAELKAEKARLEGLAREKAHADKLRGRITELNSTIASKEIQYDETKKEYDAQVESNVKLYEYSTKFREMYAKVALLEDKKSGYKEDLAQAKLNIQVIEGSDEELAQRLVTYNEHVTEQKSRRVKEQGTKQDLEEALENARSKHSDLIAEKANAQAQADAHQLRLKERELLIKEISDRHRMKTAGSDFQDSSKVADFIARLHETTKKQQRELEKLEADRRAKQDNFNLKMKQLTSELAKQKAARDSFRDQISDRNKSITAAEDALDQCQDIPADLESIVQDIEERDKRVDKVKLDIQNTKYEERVGQNTEQRRALEHRRDDLNAEFIALNSQSEMRAKLDLKRKDVKSKTTEINSTIKNANKKYREMIGEDAKAETFEADVGRIDKEKEDKLAALETVFNQANSEHHEAKAKLTAQEAQMKDHKEQVKGLREKIQKELEQTSFDTVDEAMKDTMREMGIAKAALNASGGGQIYEHLLEAGRKSKKCTACNRAFKGADMEFFEKYLTEQIEKNSSEAIKKKQEEIEGWEEELSILQELVPVEVAKNQLELERIPDLTKKMAEQEEIVAKKSKTVEEAREAVLAARREQKEMQALKDHAKTIARLQKDLDGLQQEVESLERDLLSTGSTKTVEDVQSELETLAAELRTLEKESQNISKERDRQNQALRSLENEVYNKKLKEKDMRSKLKEKETFELQIEKWKNEIAASTAKLKDTETHVAEAQGPIKALESEYEEQQKDLDEKISTVSQDGQQLNFSKDKLDVAQKQIEKYVQQKRGQLLKEYEVKLEQSQAEIKDLNRRLEECRKRISEIDKDINEGGSYLFNLRENQRVRKLEKQIVDTQKEIDEFDMEEAAKARRIFKEKWEPAKARETALQGEYSHIAGEISSHRTQLKTWESDLKDFKDVVKNYTDQLIKVKMSDMANNDLEKYAKALDNAIMKYHTLKMEEVNDTMRHLWNKTYQGTDIDGIKIRSDVEGGASKRSYNYRVVMTKDQVEMDMRGRCSAGQKMLASIIIRLALSDSFGQNCGILALDEPTNALDTENIDALASSLVDIINERKNHANFQLIIITHDENFLRKLGQSDVMEYYWRVSRDARQKSVIERQRFR</sequence>
<dbReference type="Gene3D" id="3.40.50.300">
    <property type="entry name" value="P-loop containing nucleotide triphosphate hydrolases"/>
    <property type="match status" value="2"/>
</dbReference>
<comment type="subcellular location">
    <subcellularLocation>
        <location evidence="3">Chromosome</location>
    </subcellularLocation>
    <subcellularLocation>
        <location evidence="2">Nucleus</location>
    </subcellularLocation>
</comment>
<keyword evidence="12" id="KW-0234">DNA repair</keyword>
<keyword evidence="7" id="KW-0479">Metal-binding</keyword>
<gene>
    <name evidence="17" type="ORF">D9758_002721</name>
</gene>
<dbReference type="GO" id="GO:0016887">
    <property type="term" value="F:ATP hydrolysis activity"/>
    <property type="evidence" value="ECO:0007669"/>
    <property type="project" value="InterPro"/>
</dbReference>
<dbReference type="GO" id="GO:0000722">
    <property type="term" value="P:telomere maintenance via recombination"/>
    <property type="evidence" value="ECO:0007669"/>
    <property type="project" value="TreeGrafter"/>
</dbReference>
<evidence type="ECO:0000256" key="15">
    <source>
        <dbReference type="SAM" id="Coils"/>
    </source>
</evidence>
<keyword evidence="11 15" id="KW-0175">Coiled coil</keyword>
<accession>A0A8H5GR85</accession>
<dbReference type="FunFam" id="3.40.50.300:FF:000947">
    <property type="entry name" value="DNA repair protein RAD50"/>
    <property type="match status" value="1"/>
</dbReference>
<evidence type="ECO:0000256" key="3">
    <source>
        <dbReference type="ARBA" id="ARBA00004286"/>
    </source>
</evidence>
<feature type="coiled-coil region" evidence="15">
    <location>
        <begin position="225"/>
        <end position="252"/>
    </location>
</feature>
<dbReference type="Pfam" id="PF13558">
    <property type="entry name" value="SbcC_Walker_B"/>
    <property type="match status" value="1"/>
</dbReference>
<evidence type="ECO:0000313" key="18">
    <source>
        <dbReference type="Proteomes" id="UP000559256"/>
    </source>
</evidence>
<dbReference type="Pfam" id="PF13476">
    <property type="entry name" value="AAA_23"/>
    <property type="match status" value="1"/>
</dbReference>
<evidence type="ECO:0000313" key="17">
    <source>
        <dbReference type="EMBL" id="KAF5369315.1"/>
    </source>
</evidence>
<feature type="coiled-coil region" evidence="15">
    <location>
        <begin position="508"/>
        <end position="535"/>
    </location>
</feature>
<comment type="similarity">
    <text evidence="4">Belongs to the SMC family. RAD50 subfamily.</text>
</comment>
<dbReference type="FunFam" id="3.40.50.300:FF:001195">
    <property type="entry name" value="DNA repair protein rad50"/>
    <property type="match status" value="1"/>
</dbReference>
<evidence type="ECO:0000256" key="5">
    <source>
        <dbReference type="ARBA" id="ARBA00017893"/>
    </source>
</evidence>
<protein>
    <recommendedName>
        <fullName evidence="5">DNA repair protein RAD50</fullName>
    </recommendedName>
</protein>
<dbReference type="InterPro" id="IPR038729">
    <property type="entry name" value="Rad50/SbcC_AAA"/>
</dbReference>
<evidence type="ECO:0000256" key="12">
    <source>
        <dbReference type="ARBA" id="ARBA00023204"/>
    </source>
</evidence>
<comment type="catalytic activity">
    <reaction evidence="14">
        <text>ATP + H2O = ADP + phosphate + H(+)</text>
        <dbReference type="Rhea" id="RHEA:13065"/>
        <dbReference type="ChEBI" id="CHEBI:15377"/>
        <dbReference type="ChEBI" id="CHEBI:15378"/>
        <dbReference type="ChEBI" id="CHEBI:30616"/>
        <dbReference type="ChEBI" id="CHEBI:43474"/>
        <dbReference type="ChEBI" id="CHEBI:456216"/>
    </reaction>
</comment>
<evidence type="ECO:0000256" key="9">
    <source>
        <dbReference type="ARBA" id="ARBA00022801"/>
    </source>
</evidence>
<evidence type="ECO:0000256" key="1">
    <source>
        <dbReference type="ARBA" id="ARBA00001947"/>
    </source>
</evidence>
<dbReference type="GO" id="GO:0000794">
    <property type="term" value="C:condensed nuclear chromosome"/>
    <property type="evidence" value="ECO:0007669"/>
    <property type="project" value="TreeGrafter"/>
</dbReference>
<keyword evidence="9" id="KW-0378">Hydrolase</keyword>
<reference evidence="17 18" key="1">
    <citation type="journal article" date="2020" name="ISME J.">
        <title>Uncovering the hidden diversity of litter-decomposition mechanisms in mushroom-forming fungi.</title>
        <authorList>
            <person name="Floudas D."/>
            <person name="Bentzer J."/>
            <person name="Ahren D."/>
            <person name="Johansson T."/>
            <person name="Persson P."/>
            <person name="Tunlid A."/>
        </authorList>
    </citation>
    <scope>NUCLEOTIDE SEQUENCE [LARGE SCALE GENOMIC DNA]</scope>
    <source>
        <strain evidence="17 18">CBS 291.85</strain>
    </source>
</reference>
<evidence type="ECO:0000256" key="8">
    <source>
        <dbReference type="ARBA" id="ARBA00022763"/>
    </source>
</evidence>
<organism evidence="17 18">
    <name type="scientific">Tetrapyrgos nigripes</name>
    <dbReference type="NCBI Taxonomy" id="182062"/>
    <lineage>
        <taxon>Eukaryota</taxon>
        <taxon>Fungi</taxon>
        <taxon>Dikarya</taxon>
        <taxon>Basidiomycota</taxon>
        <taxon>Agaricomycotina</taxon>
        <taxon>Agaricomycetes</taxon>
        <taxon>Agaricomycetidae</taxon>
        <taxon>Agaricales</taxon>
        <taxon>Marasmiineae</taxon>
        <taxon>Marasmiaceae</taxon>
        <taxon>Tetrapyrgos</taxon>
    </lineage>
</organism>
<dbReference type="GO" id="GO:0006302">
    <property type="term" value="P:double-strand break repair"/>
    <property type="evidence" value="ECO:0007669"/>
    <property type="project" value="InterPro"/>
</dbReference>
<dbReference type="PANTHER" id="PTHR18867:SF12">
    <property type="entry name" value="DNA REPAIR PROTEIN RAD50"/>
    <property type="match status" value="1"/>
</dbReference>